<dbReference type="GO" id="GO:0003777">
    <property type="term" value="F:microtubule motor activity"/>
    <property type="evidence" value="ECO:0007669"/>
    <property type="project" value="InterPro"/>
</dbReference>
<dbReference type="CDD" id="cd01366">
    <property type="entry name" value="KISc_C_terminal"/>
    <property type="match status" value="1"/>
</dbReference>
<keyword evidence="5 10" id="KW-0547">Nucleotide-binding</keyword>
<feature type="compositionally biased region" description="Basic and acidic residues" evidence="12">
    <location>
        <begin position="323"/>
        <end position="338"/>
    </location>
</feature>
<organism evidence="14 15">
    <name type="scientific">Cavenderia fasciculata</name>
    <name type="common">Slime mold</name>
    <name type="synonym">Dictyostelium fasciculatum</name>
    <dbReference type="NCBI Taxonomy" id="261658"/>
    <lineage>
        <taxon>Eukaryota</taxon>
        <taxon>Amoebozoa</taxon>
        <taxon>Evosea</taxon>
        <taxon>Eumycetozoa</taxon>
        <taxon>Dictyostelia</taxon>
        <taxon>Acytosteliales</taxon>
        <taxon>Cavenderiaceae</taxon>
        <taxon>Cavenderia</taxon>
    </lineage>
</organism>
<feature type="compositionally biased region" description="Low complexity" evidence="12">
    <location>
        <begin position="76"/>
        <end position="94"/>
    </location>
</feature>
<feature type="compositionally biased region" description="Low complexity" evidence="12">
    <location>
        <begin position="10"/>
        <end position="51"/>
    </location>
</feature>
<evidence type="ECO:0000256" key="12">
    <source>
        <dbReference type="SAM" id="MobiDB-lite"/>
    </source>
</evidence>
<dbReference type="Pfam" id="PF00225">
    <property type="entry name" value="Kinesin"/>
    <property type="match status" value="1"/>
</dbReference>
<evidence type="ECO:0000313" key="14">
    <source>
        <dbReference type="EMBL" id="EGG23788.1"/>
    </source>
</evidence>
<evidence type="ECO:0000256" key="6">
    <source>
        <dbReference type="ARBA" id="ARBA00022840"/>
    </source>
</evidence>
<dbReference type="AlphaFoldDB" id="F4PJL4"/>
<keyword evidence="8 10" id="KW-0505">Motor protein</keyword>
<dbReference type="PROSITE" id="PS50067">
    <property type="entry name" value="KINESIN_MOTOR_2"/>
    <property type="match status" value="1"/>
</dbReference>
<evidence type="ECO:0000259" key="13">
    <source>
        <dbReference type="PROSITE" id="PS50067"/>
    </source>
</evidence>
<keyword evidence="6 10" id="KW-0067">ATP-binding</keyword>
<keyword evidence="3" id="KW-0963">Cytoplasm</keyword>
<feature type="region of interest" description="Disordered" evidence="12">
    <location>
        <begin position="321"/>
        <end position="345"/>
    </location>
</feature>
<evidence type="ECO:0000256" key="8">
    <source>
        <dbReference type="ARBA" id="ARBA00023175"/>
    </source>
</evidence>
<dbReference type="RefSeq" id="XP_004361639.1">
    <property type="nucleotide sequence ID" value="XM_004361582.1"/>
</dbReference>
<evidence type="ECO:0000256" key="2">
    <source>
        <dbReference type="ARBA" id="ARBA00022448"/>
    </source>
</evidence>
<dbReference type="EMBL" id="GL883007">
    <property type="protein sequence ID" value="EGG23788.1"/>
    <property type="molecule type" value="Genomic_DNA"/>
</dbReference>
<dbReference type="GO" id="GO:0005874">
    <property type="term" value="C:microtubule"/>
    <property type="evidence" value="ECO:0007669"/>
    <property type="project" value="UniProtKB-KW"/>
</dbReference>
<dbReference type="STRING" id="1054147.F4PJL4"/>
<feature type="binding site" evidence="10">
    <location>
        <begin position="560"/>
        <end position="567"/>
    </location>
    <ligand>
        <name>ATP</name>
        <dbReference type="ChEBI" id="CHEBI:30616"/>
    </ligand>
</feature>
<proteinExistence type="inferred from homology"/>
<dbReference type="PRINTS" id="PR00380">
    <property type="entry name" value="KINESINHEAVY"/>
</dbReference>
<sequence length="814" mass="90111">MSSKRSPLGTITNKTVNVINKTTTPTSGVKKQTQSSSSIQKSKTIVKSTTTPTASNLFKKPIGGGINKTLNNNKKTTTSTPSPTTSSSSSSTPSILSMSSIHDAVLGNHLSPLPSSLTPNQTPSPFDSYNTHANNISLNDSSYEHDFSFTMSPPKINDLTSTTTNAATTTTTGNTKPPTTSSTLPIITGIKKKFDGPKSLLKKSFNHNNNIIHHGGGGEQQPSQPHHNHLDFTFSFSSDAGTINPNHHEDLLSCSQLKQQPSSTTTSVPIAPLSTINQLLARNPSLILTKSAQKKLVTPEDIRSRVLHLDTLAQNLRNQFEQQQKESEIEMEREKELSSSKPPRMSLALPDIRTQLDYEEKCKENHRQKEEIISLNNIIETLKSDQYDNQSLKDNIKELNDKIYLLSNNNMENELKAKTELVMNQQMEINRLSQLLEKGQKEIQHLLEKSHRDEALRKVLHNTIQELKGNIRVFCRIRPFLSNKQIENPPIYNLPNNSDNLIDISVLSSSAIGTQSIKKASYTFDKIFDTNSSQEMVFEEISQLVQSSLDGYNTCIFTYGQTGSGKTFTMEGNGNEENRGMIPRTVEKIFNSAQSLGMNGWQYEMEAFFLEIYNETINDLLIVDKVNGNIKYDIRHEGTSITHISNLTTVKVCKAEDVFELLGIASKNRAVAKTLCNDRSSRSHSVFQLRIKGTNSITGIKTMGILNLIDLAGSERLSKSGASGDRLKETQSINKSLSCLSDVISALANKEQHIPYRNSKLTYLLQNSLGGNSKTLMFVNISPESGDLQETMSSLRFASKVNSCELGAARKQSS</sequence>
<dbReference type="PANTHER" id="PTHR47972:SF45">
    <property type="entry name" value="PROTEIN CLARET SEGREGATIONAL"/>
    <property type="match status" value="1"/>
</dbReference>
<comment type="similarity">
    <text evidence="10">Belongs to the TRAFAC class myosin-kinesin ATPase superfamily. Kinesin family.</text>
</comment>
<feature type="region of interest" description="Disordered" evidence="12">
    <location>
        <begin position="1"/>
        <end position="95"/>
    </location>
</feature>
<dbReference type="PANTHER" id="PTHR47972">
    <property type="entry name" value="KINESIN-LIKE PROTEIN KLP-3"/>
    <property type="match status" value="1"/>
</dbReference>
<evidence type="ECO:0000256" key="7">
    <source>
        <dbReference type="ARBA" id="ARBA00023054"/>
    </source>
</evidence>
<evidence type="ECO:0000313" key="15">
    <source>
        <dbReference type="Proteomes" id="UP000007797"/>
    </source>
</evidence>
<comment type="subcellular location">
    <subcellularLocation>
        <location evidence="1">Cytoplasm</location>
        <location evidence="1">Cytoskeleton</location>
    </subcellularLocation>
</comment>
<feature type="compositionally biased region" description="Polar residues" evidence="12">
    <location>
        <begin position="113"/>
        <end position="133"/>
    </location>
</feature>
<feature type="region of interest" description="Disordered" evidence="12">
    <location>
        <begin position="110"/>
        <end position="133"/>
    </location>
</feature>
<feature type="coiled-coil region" evidence="11">
    <location>
        <begin position="365"/>
        <end position="449"/>
    </location>
</feature>
<dbReference type="InterPro" id="IPR036961">
    <property type="entry name" value="Kinesin_motor_dom_sf"/>
</dbReference>
<dbReference type="GO" id="GO:0005524">
    <property type="term" value="F:ATP binding"/>
    <property type="evidence" value="ECO:0007669"/>
    <property type="project" value="UniProtKB-UniRule"/>
</dbReference>
<gene>
    <name evidence="14" type="primary">kif2</name>
    <name evidence="14" type="ORF">DFA_05924</name>
</gene>
<dbReference type="SMART" id="SM00129">
    <property type="entry name" value="KISc"/>
    <property type="match status" value="1"/>
</dbReference>
<evidence type="ECO:0000256" key="11">
    <source>
        <dbReference type="SAM" id="Coils"/>
    </source>
</evidence>
<dbReference type="InterPro" id="IPR027417">
    <property type="entry name" value="P-loop_NTPase"/>
</dbReference>
<dbReference type="Gene3D" id="3.40.850.10">
    <property type="entry name" value="Kinesin motor domain"/>
    <property type="match status" value="1"/>
</dbReference>
<keyword evidence="15" id="KW-1185">Reference proteome</keyword>
<keyword evidence="4" id="KW-0493">Microtubule</keyword>
<dbReference type="Proteomes" id="UP000007797">
    <property type="component" value="Unassembled WGS sequence"/>
</dbReference>
<dbReference type="KEGG" id="dfa:DFA_05924"/>
<evidence type="ECO:0000256" key="10">
    <source>
        <dbReference type="PROSITE-ProRule" id="PRU00283"/>
    </source>
</evidence>
<feature type="domain" description="Kinesin motor" evidence="13">
    <location>
        <begin position="470"/>
        <end position="804"/>
    </location>
</feature>
<dbReference type="InterPro" id="IPR001752">
    <property type="entry name" value="Kinesin_motor_dom"/>
</dbReference>
<evidence type="ECO:0000256" key="1">
    <source>
        <dbReference type="ARBA" id="ARBA00004245"/>
    </source>
</evidence>
<dbReference type="GeneID" id="14876406"/>
<dbReference type="GO" id="GO:0008017">
    <property type="term" value="F:microtubule binding"/>
    <property type="evidence" value="ECO:0007669"/>
    <property type="project" value="InterPro"/>
</dbReference>
<dbReference type="FunFam" id="3.40.850.10:FF:000065">
    <property type="entry name" value="Kinesin-like protein"/>
    <property type="match status" value="1"/>
</dbReference>
<accession>F4PJL4</accession>
<evidence type="ECO:0000256" key="5">
    <source>
        <dbReference type="ARBA" id="ARBA00022741"/>
    </source>
</evidence>
<dbReference type="OMA" id="SYNTHAN"/>
<dbReference type="SUPFAM" id="SSF52540">
    <property type="entry name" value="P-loop containing nucleoside triphosphate hydrolases"/>
    <property type="match status" value="1"/>
</dbReference>
<dbReference type="GO" id="GO:0090307">
    <property type="term" value="P:mitotic spindle assembly"/>
    <property type="evidence" value="ECO:0007669"/>
    <property type="project" value="UniProtKB-ARBA"/>
</dbReference>
<evidence type="ECO:0000256" key="9">
    <source>
        <dbReference type="ARBA" id="ARBA00023212"/>
    </source>
</evidence>
<keyword evidence="7 11" id="KW-0175">Coiled coil</keyword>
<dbReference type="GO" id="GO:0007018">
    <property type="term" value="P:microtubule-based movement"/>
    <property type="evidence" value="ECO:0007669"/>
    <property type="project" value="InterPro"/>
</dbReference>
<protein>
    <submittedName>
        <fullName evidence="14">Kinesin-14</fullName>
    </submittedName>
</protein>
<reference evidence="15" key="1">
    <citation type="journal article" date="2011" name="Genome Res.">
        <title>Phylogeny-wide analysis of social amoeba genomes highlights ancient origins for complex intercellular communication.</title>
        <authorList>
            <person name="Heidel A.J."/>
            <person name="Lawal H.M."/>
            <person name="Felder M."/>
            <person name="Schilde C."/>
            <person name="Helps N.R."/>
            <person name="Tunggal B."/>
            <person name="Rivero F."/>
            <person name="John U."/>
            <person name="Schleicher M."/>
            <person name="Eichinger L."/>
            <person name="Platzer M."/>
            <person name="Noegel A.A."/>
            <person name="Schaap P."/>
            <person name="Gloeckner G."/>
        </authorList>
    </citation>
    <scope>NUCLEOTIDE SEQUENCE [LARGE SCALE GENOMIC DNA]</scope>
    <source>
        <strain evidence="15">SH3</strain>
    </source>
</reference>
<evidence type="ECO:0000256" key="4">
    <source>
        <dbReference type="ARBA" id="ARBA00022701"/>
    </source>
</evidence>
<evidence type="ECO:0000256" key="3">
    <source>
        <dbReference type="ARBA" id="ARBA00022490"/>
    </source>
</evidence>
<dbReference type="OrthoDB" id="30529at2759"/>
<keyword evidence="9" id="KW-0206">Cytoskeleton</keyword>
<dbReference type="InterPro" id="IPR027640">
    <property type="entry name" value="Kinesin-like_fam"/>
</dbReference>
<name>F4PJL4_CACFS</name>
<feature type="region of interest" description="Disordered" evidence="12">
    <location>
        <begin position="165"/>
        <end position="184"/>
    </location>
</feature>
<keyword evidence="2" id="KW-0813">Transport</keyword>